<accession>A0A379JWS7</accession>
<dbReference type="Pfam" id="PF00561">
    <property type="entry name" value="Abhydrolase_1"/>
    <property type="match status" value="1"/>
</dbReference>
<evidence type="ECO:0000313" key="4">
    <source>
        <dbReference type="Proteomes" id="UP000255303"/>
    </source>
</evidence>
<dbReference type="PANTHER" id="PTHR43798:SF31">
    <property type="entry name" value="AB HYDROLASE SUPERFAMILY PROTEIN YCLE"/>
    <property type="match status" value="1"/>
</dbReference>
<feature type="domain" description="AB hydrolase-1" evidence="2">
    <location>
        <begin position="21"/>
        <end position="124"/>
    </location>
</feature>
<dbReference type="PRINTS" id="PR00111">
    <property type="entry name" value="ABHYDROLASE"/>
</dbReference>
<dbReference type="GO" id="GO:0016020">
    <property type="term" value="C:membrane"/>
    <property type="evidence" value="ECO:0007669"/>
    <property type="project" value="TreeGrafter"/>
</dbReference>
<proteinExistence type="predicted"/>
<dbReference type="EC" id="3.1.1.24" evidence="3"/>
<organism evidence="3 4">
    <name type="scientific">Ectopseudomonas oleovorans</name>
    <name type="common">Pseudomonas oleovorans</name>
    <dbReference type="NCBI Taxonomy" id="301"/>
    <lineage>
        <taxon>Bacteria</taxon>
        <taxon>Pseudomonadati</taxon>
        <taxon>Pseudomonadota</taxon>
        <taxon>Gammaproteobacteria</taxon>
        <taxon>Pseudomonadales</taxon>
        <taxon>Pseudomonadaceae</taxon>
        <taxon>Ectopseudomonas</taxon>
    </lineage>
</organism>
<protein>
    <submittedName>
        <fullName evidence="3">3-oxoadipate enol-lactonase</fullName>
        <ecNumber evidence="3">3.1.1.24</ecNumber>
    </submittedName>
</protein>
<dbReference type="InterPro" id="IPR029058">
    <property type="entry name" value="AB_hydrolase_fold"/>
</dbReference>
<dbReference type="Proteomes" id="UP000255303">
    <property type="component" value="Unassembled WGS sequence"/>
</dbReference>
<evidence type="ECO:0000313" key="3">
    <source>
        <dbReference type="EMBL" id="SUD52453.1"/>
    </source>
</evidence>
<dbReference type="InterPro" id="IPR000073">
    <property type="entry name" value="AB_hydrolase_1"/>
</dbReference>
<sequence length="265" mass="30176">MPYFDNDGCQLHYEDYGHGQPLLLVHGLGSSTRDWEYQIPLLARHYRVLALDVRGHGRSDKPRGPYRIADFADDVVALIEHLQLPPVHLVGISMGGMIGFQLGVDRPELLRSLTIVNSGPEVKARNAREWLEIGKRWTLSRLLSLDTIGKALGKLLFPKPEQAELRRKIEERWPQNDKRAYLASLNAIIGWGVRERLDRITCPTLVISADHDYTPVERKREYVAEMPNAHLLVIENSRHATPLDQPERFNNALLAFLGEIANKEN</sequence>
<dbReference type="InterPro" id="IPR050266">
    <property type="entry name" value="AB_hydrolase_sf"/>
</dbReference>
<dbReference type="EMBL" id="UGUV01000002">
    <property type="protein sequence ID" value="SUD52453.1"/>
    <property type="molecule type" value="Genomic_DNA"/>
</dbReference>
<dbReference type="Gene3D" id="3.40.50.1820">
    <property type="entry name" value="alpha/beta hydrolase"/>
    <property type="match status" value="1"/>
</dbReference>
<dbReference type="RefSeq" id="WP_074859956.1">
    <property type="nucleotide sequence ID" value="NZ_FNZC01000047.1"/>
</dbReference>
<dbReference type="GO" id="GO:0047570">
    <property type="term" value="F:3-oxoadipate enol-lactonase activity"/>
    <property type="evidence" value="ECO:0007669"/>
    <property type="project" value="UniProtKB-EC"/>
</dbReference>
<name>A0A379JWS7_ECTOL</name>
<evidence type="ECO:0000259" key="2">
    <source>
        <dbReference type="Pfam" id="PF00561"/>
    </source>
</evidence>
<evidence type="ECO:0000256" key="1">
    <source>
        <dbReference type="ARBA" id="ARBA00022801"/>
    </source>
</evidence>
<dbReference type="PANTHER" id="PTHR43798">
    <property type="entry name" value="MONOACYLGLYCEROL LIPASE"/>
    <property type="match status" value="1"/>
</dbReference>
<reference evidence="3 4" key="1">
    <citation type="submission" date="2018-06" db="EMBL/GenBank/DDBJ databases">
        <authorList>
            <consortium name="Pathogen Informatics"/>
            <person name="Doyle S."/>
        </authorList>
    </citation>
    <scope>NUCLEOTIDE SEQUENCE [LARGE SCALE GENOMIC DNA]</scope>
    <source>
        <strain evidence="3 4">NCTC10692</strain>
    </source>
</reference>
<dbReference type="SUPFAM" id="SSF53474">
    <property type="entry name" value="alpha/beta-Hydrolases"/>
    <property type="match status" value="1"/>
</dbReference>
<dbReference type="AlphaFoldDB" id="A0A379JWS7"/>
<keyword evidence="1 3" id="KW-0378">Hydrolase</keyword>
<gene>
    <name evidence="3" type="primary">catD_4</name>
    <name evidence="3" type="ORF">NCTC10692_02934</name>
</gene>